<organism evidence="11 12">
    <name type="scientific">Sphingobium baderi</name>
    <dbReference type="NCBI Taxonomy" id="1332080"/>
    <lineage>
        <taxon>Bacteria</taxon>
        <taxon>Pseudomonadati</taxon>
        <taxon>Pseudomonadota</taxon>
        <taxon>Alphaproteobacteria</taxon>
        <taxon>Sphingomonadales</taxon>
        <taxon>Sphingomonadaceae</taxon>
        <taxon>Sphingobium</taxon>
    </lineage>
</organism>
<evidence type="ECO:0000256" key="7">
    <source>
        <dbReference type="ARBA" id="ARBA00022801"/>
    </source>
</evidence>
<dbReference type="GO" id="GO:0008967">
    <property type="term" value="F:phosphoglycolate phosphatase activity"/>
    <property type="evidence" value="ECO:0007669"/>
    <property type="project" value="UniProtKB-UniRule"/>
</dbReference>
<dbReference type="STRING" id="1332080.ATN00_19000"/>
<evidence type="ECO:0000256" key="4">
    <source>
        <dbReference type="ARBA" id="ARBA00006171"/>
    </source>
</evidence>
<feature type="binding site" evidence="10">
    <location>
        <position position="27"/>
    </location>
    <ligand>
        <name>Mg(2+)</name>
        <dbReference type="ChEBI" id="CHEBI:18420"/>
    </ligand>
</feature>
<reference evidence="11 12" key="1">
    <citation type="submission" date="2015-11" db="EMBL/GenBank/DDBJ databases">
        <title>A Two-component Flavoprotein Monooxygenase System MeaXY Responsible for para-Hydroxylation of 2-Methyl-6-ethylaniline and 2,6-Diethylaniline in Sphingobium baderi DE-13.</title>
        <authorList>
            <person name="Cheng M."/>
            <person name="Meng Q."/>
            <person name="Yang Y."/>
            <person name="Chu C."/>
            <person name="Yan X."/>
            <person name="He J."/>
            <person name="Li S."/>
        </authorList>
    </citation>
    <scope>NUCLEOTIDE SEQUENCE [LARGE SCALE GENOMIC DNA]</scope>
    <source>
        <strain evidence="11 12">DE-13</strain>
    </source>
</reference>
<keyword evidence="9 10" id="KW-0119">Carbohydrate metabolism</keyword>
<comment type="similarity">
    <text evidence="4 10">Belongs to the HAD-like hydrolase superfamily. CbbY/CbbZ/Gph/YieH family.</text>
</comment>
<dbReference type="SFLD" id="SFLDS00003">
    <property type="entry name" value="Haloacid_Dehalogenase"/>
    <property type="match status" value="1"/>
</dbReference>
<dbReference type="NCBIfam" id="TIGR01549">
    <property type="entry name" value="HAD-SF-IA-v1"/>
    <property type="match status" value="1"/>
</dbReference>
<dbReference type="GO" id="GO:0046295">
    <property type="term" value="P:glycolate biosynthetic process"/>
    <property type="evidence" value="ECO:0007669"/>
    <property type="project" value="UniProtKB-UniRule"/>
</dbReference>
<dbReference type="InterPro" id="IPR037512">
    <property type="entry name" value="PGPase_prok"/>
</dbReference>
<comment type="cofactor">
    <cofactor evidence="2 10">
        <name>Mg(2+)</name>
        <dbReference type="ChEBI" id="CHEBI:18420"/>
    </cofactor>
</comment>
<evidence type="ECO:0000256" key="2">
    <source>
        <dbReference type="ARBA" id="ARBA00001946"/>
    </source>
</evidence>
<protein>
    <recommendedName>
        <fullName evidence="5 10">Phosphoglycolate phosphatase</fullName>
        <shortName evidence="10">PGP</shortName>
        <shortName evidence="10">PGPase</shortName>
        <ecNumber evidence="5 10">3.1.3.18</ecNumber>
    </recommendedName>
</protein>
<dbReference type="UniPathway" id="UPA00865">
    <property type="reaction ID" value="UER00834"/>
</dbReference>
<dbReference type="SFLD" id="SFLDG01129">
    <property type="entry name" value="C1.5:_HAD__Beta-PGM__Phosphata"/>
    <property type="match status" value="1"/>
</dbReference>
<dbReference type="HAMAP" id="MF_00495">
    <property type="entry name" value="GPH_hydrolase_bact"/>
    <property type="match status" value="1"/>
</dbReference>
<sequence>MFGLPLPPLRRHGRVMTRIAFDIVGFDLDGTLIDTSGDLAAAVNYAIGLLGRVPFPVEAIRPFVGKGAKVMLERALAASGGYEEAELSESLPILLDYYEQNLAIHSVPYPGLIAALDRLAEMNVKLAICTNKAERFTIPLMHQLGLSDRFASIVGGDTVGVAKPDPAPIREMIARAGGGRAIFLGDTINDIAGARNAGIPSIAVSFGFLDGPVENLEADAVIHHFDELASMLEQWPN</sequence>
<dbReference type="InterPro" id="IPR050155">
    <property type="entry name" value="HAD-like_hydrolase_sf"/>
</dbReference>
<dbReference type="InterPro" id="IPR023214">
    <property type="entry name" value="HAD_sf"/>
</dbReference>
<dbReference type="SUPFAM" id="SSF56784">
    <property type="entry name" value="HAD-like"/>
    <property type="match status" value="1"/>
</dbReference>
<comment type="catalytic activity">
    <reaction evidence="1 10">
        <text>2-phosphoglycolate + H2O = glycolate + phosphate</text>
        <dbReference type="Rhea" id="RHEA:14369"/>
        <dbReference type="ChEBI" id="CHEBI:15377"/>
        <dbReference type="ChEBI" id="CHEBI:29805"/>
        <dbReference type="ChEBI" id="CHEBI:43474"/>
        <dbReference type="ChEBI" id="CHEBI:58033"/>
        <dbReference type="EC" id="3.1.3.18"/>
    </reaction>
</comment>
<evidence type="ECO:0000256" key="1">
    <source>
        <dbReference type="ARBA" id="ARBA00000830"/>
    </source>
</evidence>
<evidence type="ECO:0000256" key="3">
    <source>
        <dbReference type="ARBA" id="ARBA00004818"/>
    </source>
</evidence>
<feature type="binding site" evidence="10">
    <location>
        <position position="186"/>
    </location>
    <ligand>
        <name>Mg(2+)</name>
        <dbReference type="ChEBI" id="CHEBI:18420"/>
    </ligand>
</feature>
<dbReference type="EC" id="3.1.3.18" evidence="5 10"/>
<dbReference type="InterPro" id="IPR036412">
    <property type="entry name" value="HAD-like_sf"/>
</dbReference>
<accession>A0A0S3F2Z6</accession>
<comment type="pathway">
    <text evidence="3 10">Organic acid metabolism; glycolate biosynthesis; glycolate from 2-phosphoglycolate: step 1/1.</text>
</comment>
<dbReference type="PANTHER" id="PTHR43434:SF1">
    <property type="entry name" value="PHOSPHOGLYCOLATE PHOSPHATASE"/>
    <property type="match status" value="1"/>
</dbReference>
<dbReference type="GO" id="GO:0005829">
    <property type="term" value="C:cytosol"/>
    <property type="evidence" value="ECO:0007669"/>
    <property type="project" value="TreeGrafter"/>
</dbReference>
<evidence type="ECO:0000313" key="11">
    <source>
        <dbReference type="EMBL" id="ALR22084.1"/>
    </source>
</evidence>
<evidence type="ECO:0000256" key="5">
    <source>
        <dbReference type="ARBA" id="ARBA00013078"/>
    </source>
</evidence>
<evidence type="ECO:0000313" key="12">
    <source>
        <dbReference type="Proteomes" id="UP000056968"/>
    </source>
</evidence>
<keyword evidence="6 10" id="KW-0479">Metal-binding</keyword>
<dbReference type="GO" id="GO:0046872">
    <property type="term" value="F:metal ion binding"/>
    <property type="evidence" value="ECO:0007669"/>
    <property type="project" value="UniProtKB-KW"/>
</dbReference>
<dbReference type="Gene3D" id="3.40.50.1000">
    <property type="entry name" value="HAD superfamily/HAD-like"/>
    <property type="match status" value="1"/>
</dbReference>
<dbReference type="Pfam" id="PF00702">
    <property type="entry name" value="Hydrolase"/>
    <property type="match status" value="1"/>
</dbReference>
<dbReference type="KEGG" id="sbd:ATN00_19000"/>
<dbReference type="InterPro" id="IPR006439">
    <property type="entry name" value="HAD-SF_hydro_IA"/>
</dbReference>
<evidence type="ECO:0000256" key="8">
    <source>
        <dbReference type="ARBA" id="ARBA00022842"/>
    </source>
</evidence>
<dbReference type="PRINTS" id="PR00413">
    <property type="entry name" value="HADHALOGNASE"/>
</dbReference>
<name>A0A0S3F2Z6_9SPHN</name>
<evidence type="ECO:0000256" key="6">
    <source>
        <dbReference type="ARBA" id="ARBA00022723"/>
    </source>
</evidence>
<evidence type="ECO:0000256" key="10">
    <source>
        <dbReference type="HAMAP-Rule" id="MF_00495"/>
    </source>
</evidence>
<keyword evidence="12" id="KW-1185">Reference proteome</keyword>
<dbReference type="GO" id="GO:0006281">
    <property type="term" value="P:DNA repair"/>
    <property type="evidence" value="ECO:0007669"/>
    <property type="project" value="TreeGrafter"/>
</dbReference>
<feature type="binding site" evidence="10">
    <location>
        <position position="29"/>
    </location>
    <ligand>
        <name>Mg(2+)</name>
        <dbReference type="ChEBI" id="CHEBI:18420"/>
    </ligand>
</feature>
<gene>
    <name evidence="11" type="ORF">ATN00_19000</name>
</gene>
<dbReference type="EMBL" id="CP013264">
    <property type="protein sequence ID" value="ALR22084.1"/>
    <property type="molecule type" value="Genomic_DNA"/>
</dbReference>
<dbReference type="OrthoDB" id="9793014at2"/>
<dbReference type="PANTHER" id="PTHR43434">
    <property type="entry name" value="PHOSPHOGLYCOLATE PHOSPHATASE"/>
    <property type="match status" value="1"/>
</dbReference>
<keyword evidence="8 10" id="KW-0460">Magnesium</keyword>
<proteinExistence type="inferred from homology"/>
<feature type="active site" description="Nucleophile" evidence="10">
    <location>
        <position position="27"/>
    </location>
</feature>
<evidence type="ECO:0000256" key="9">
    <source>
        <dbReference type="ARBA" id="ARBA00023277"/>
    </source>
</evidence>
<dbReference type="AlphaFoldDB" id="A0A0S3F2Z6"/>
<keyword evidence="7 10" id="KW-0378">Hydrolase</keyword>
<dbReference type="GO" id="GO:0005975">
    <property type="term" value="P:carbohydrate metabolic process"/>
    <property type="evidence" value="ECO:0007669"/>
    <property type="project" value="InterPro"/>
</dbReference>
<dbReference type="Proteomes" id="UP000056968">
    <property type="component" value="Chromosome"/>
</dbReference>
<dbReference type="Gene3D" id="1.10.150.240">
    <property type="entry name" value="Putative phosphatase, domain 2"/>
    <property type="match status" value="1"/>
</dbReference>
<dbReference type="InterPro" id="IPR023198">
    <property type="entry name" value="PGP-like_dom2"/>
</dbReference>
<comment type="function">
    <text evidence="10">Specifically catalyzes the dephosphorylation of 2-phosphoglycolate. Is involved in the dissimilation of the intracellular 2-phosphoglycolate formed during the DNA repair of 3'-phosphoglycolate ends, a major class of DNA lesions induced by oxidative stress.</text>
</comment>